<dbReference type="AlphaFoldDB" id="A0A401NTW2"/>
<accession>A0A401NTW2</accession>
<evidence type="ECO:0000313" key="3">
    <source>
        <dbReference type="Proteomes" id="UP000288216"/>
    </source>
</evidence>
<name>A0A401NTW2_SCYTO</name>
<evidence type="ECO:0000256" key="1">
    <source>
        <dbReference type="SAM" id="MobiDB-lite"/>
    </source>
</evidence>
<feature type="region of interest" description="Disordered" evidence="1">
    <location>
        <begin position="84"/>
        <end position="107"/>
    </location>
</feature>
<gene>
    <name evidence="2" type="ORF">scyTo_0004585</name>
</gene>
<dbReference type="EMBL" id="BFAA01001363">
    <property type="protein sequence ID" value="GCB64326.1"/>
    <property type="molecule type" value="Genomic_DNA"/>
</dbReference>
<organism evidence="2 3">
    <name type="scientific">Scyliorhinus torazame</name>
    <name type="common">Cloudy catshark</name>
    <name type="synonym">Catulus torazame</name>
    <dbReference type="NCBI Taxonomy" id="75743"/>
    <lineage>
        <taxon>Eukaryota</taxon>
        <taxon>Metazoa</taxon>
        <taxon>Chordata</taxon>
        <taxon>Craniata</taxon>
        <taxon>Vertebrata</taxon>
        <taxon>Chondrichthyes</taxon>
        <taxon>Elasmobranchii</taxon>
        <taxon>Galeomorphii</taxon>
        <taxon>Galeoidea</taxon>
        <taxon>Carcharhiniformes</taxon>
        <taxon>Scyliorhinidae</taxon>
        <taxon>Scyliorhinus</taxon>
    </lineage>
</organism>
<proteinExistence type="predicted"/>
<comment type="caution">
    <text evidence="2">The sequence shown here is derived from an EMBL/GenBank/DDBJ whole genome shotgun (WGS) entry which is preliminary data.</text>
</comment>
<evidence type="ECO:0000313" key="2">
    <source>
        <dbReference type="EMBL" id="GCB64326.1"/>
    </source>
</evidence>
<dbReference type="Proteomes" id="UP000288216">
    <property type="component" value="Unassembled WGS sequence"/>
</dbReference>
<keyword evidence="3" id="KW-1185">Reference proteome</keyword>
<reference evidence="2 3" key="1">
    <citation type="journal article" date="2018" name="Nat. Ecol. Evol.">
        <title>Shark genomes provide insights into elasmobranch evolution and the origin of vertebrates.</title>
        <authorList>
            <person name="Hara Y"/>
            <person name="Yamaguchi K"/>
            <person name="Onimaru K"/>
            <person name="Kadota M"/>
            <person name="Koyanagi M"/>
            <person name="Keeley SD"/>
            <person name="Tatsumi K"/>
            <person name="Tanaka K"/>
            <person name="Motone F"/>
            <person name="Kageyama Y"/>
            <person name="Nozu R"/>
            <person name="Adachi N"/>
            <person name="Nishimura O"/>
            <person name="Nakagawa R"/>
            <person name="Tanegashima C"/>
            <person name="Kiyatake I"/>
            <person name="Matsumoto R"/>
            <person name="Murakumo K"/>
            <person name="Nishida K"/>
            <person name="Terakita A"/>
            <person name="Kuratani S"/>
            <person name="Sato K"/>
            <person name="Hyodo S Kuraku.S."/>
        </authorList>
    </citation>
    <scope>NUCLEOTIDE SEQUENCE [LARGE SCALE GENOMIC DNA]</scope>
</reference>
<sequence>MRRGKPGKSRERHLIELDVTRPLDRALQLCFLVSEESDPKHAKDNFFLTKPMFCCRLKSTQRYALQLLRTFTHSASVELSPVTCADDSAKPKRPKSRRLRSLDTFRG</sequence>
<protein>
    <submittedName>
        <fullName evidence="2">Uncharacterized protein</fullName>
    </submittedName>
</protein>